<keyword evidence="7" id="KW-1133">Transmembrane helix</keyword>
<sequence length="352" mass="37729">MTAMTHPISQGDNALDEFAQDPAHPTPYRWSDLFFSAAVSLALIVLMLLLNLSVLFPASAQGAPVDLRIGFQKSASLLTLQKAQGSLEKKLGALNATVKWVEFPAGPQLLEGLNVGAVDVGYVGEAPPIFAQAAGAKFVYFGHDPASPEAEAILVPKDSPIKSVSDLKGRKVVLNKGSNVHYLLVKALEKNGLKLSDVQVIYLAPADARAAFEKGAVDAWVIWDPFAAAAEQSIGARILANGKGVVNNYAFYLAEAGFVQKHPKIIQALFEDSVEKGAWIKKNLRAAAELIAPLQGLPVAVVETALTRYEFNVRPITPAVAADQQKIADTFFELKLIPKPIKISEAVALQTK</sequence>
<evidence type="ECO:0000256" key="6">
    <source>
        <dbReference type="ARBA" id="ARBA00070228"/>
    </source>
</evidence>
<keyword evidence="7" id="KW-0472">Membrane</keyword>
<gene>
    <name evidence="9" type="ORF">HGR_04568</name>
</gene>
<dbReference type="Pfam" id="PF09084">
    <property type="entry name" value="NMT1"/>
    <property type="match status" value="1"/>
</dbReference>
<dbReference type="FunFam" id="3.40.190.10:FF:000050">
    <property type="entry name" value="Sulfonate ABC transporter substrate-binding protein"/>
    <property type="match status" value="1"/>
</dbReference>
<comment type="subcellular location">
    <subcellularLocation>
        <location evidence="1">Periplasm</location>
    </subcellularLocation>
</comment>
<dbReference type="PANTHER" id="PTHR30024:SF42">
    <property type="entry name" value="ALIPHATIC SULFONATES-BINDING PROTEIN-RELATED"/>
    <property type="match status" value="1"/>
</dbReference>
<protein>
    <recommendedName>
        <fullName evidence="6">Putative aliphatic sulfonates-binding protein</fullName>
    </recommendedName>
</protein>
<comment type="function">
    <text evidence="5">Part of a binding-protein-dependent transport system for aliphatic sulfonates. Putative binding protein.</text>
</comment>
<dbReference type="Gene3D" id="3.40.190.10">
    <property type="entry name" value="Periplasmic binding protein-like II"/>
    <property type="match status" value="2"/>
</dbReference>
<keyword evidence="4" id="KW-0732">Signal</keyword>
<feature type="domain" description="Solute-binding protein family 3/N-terminal" evidence="8">
    <location>
        <begin position="66"/>
        <end position="287"/>
    </location>
</feature>
<dbReference type="SMART" id="SM00062">
    <property type="entry name" value="PBPb"/>
    <property type="match status" value="1"/>
</dbReference>
<proteinExistence type="inferred from homology"/>
<dbReference type="GO" id="GO:0042597">
    <property type="term" value="C:periplasmic space"/>
    <property type="evidence" value="ECO:0007669"/>
    <property type="project" value="UniProtKB-SubCell"/>
</dbReference>
<evidence type="ECO:0000256" key="4">
    <source>
        <dbReference type="ARBA" id="ARBA00022729"/>
    </source>
</evidence>
<dbReference type="InterPro" id="IPR015168">
    <property type="entry name" value="SsuA/THI5"/>
</dbReference>
<dbReference type="NCBIfam" id="NF008588">
    <property type="entry name" value="PRK11553.1"/>
    <property type="match status" value="1"/>
</dbReference>
<dbReference type="PANTHER" id="PTHR30024">
    <property type="entry name" value="ALIPHATIC SULFONATES-BINDING PROTEIN-RELATED"/>
    <property type="match status" value="1"/>
</dbReference>
<evidence type="ECO:0000313" key="10">
    <source>
        <dbReference type="Proteomes" id="UP000016368"/>
    </source>
</evidence>
<dbReference type="STRING" id="887062.HGR_04568"/>
<keyword evidence="7" id="KW-0812">Transmembrane</keyword>
<evidence type="ECO:0000313" key="9">
    <source>
        <dbReference type="EMBL" id="EGI77739.1"/>
    </source>
</evidence>
<keyword evidence="10" id="KW-1185">Reference proteome</keyword>
<keyword evidence="3" id="KW-0813">Transport</keyword>
<evidence type="ECO:0000256" key="2">
    <source>
        <dbReference type="ARBA" id="ARBA00010742"/>
    </source>
</evidence>
<dbReference type="Proteomes" id="UP000016368">
    <property type="component" value="Unassembled WGS sequence"/>
</dbReference>
<dbReference type="NCBIfam" id="TIGR01728">
    <property type="entry name" value="SsuA_fam"/>
    <property type="match status" value="1"/>
</dbReference>
<comment type="caution">
    <text evidence="9">The sequence shown here is derived from an EMBL/GenBank/DDBJ whole genome shotgun (WGS) entry which is preliminary data.</text>
</comment>
<dbReference type="GO" id="GO:0016020">
    <property type="term" value="C:membrane"/>
    <property type="evidence" value="ECO:0007669"/>
    <property type="project" value="InterPro"/>
</dbReference>
<dbReference type="eggNOG" id="COG0715">
    <property type="taxonomic scope" value="Bacteria"/>
</dbReference>
<evidence type="ECO:0000256" key="5">
    <source>
        <dbReference type="ARBA" id="ARBA00055538"/>
    </source>
</evidence>
<evidence type="ECO:0000259" key="8">
    <source>
        <dbReference type="SMART" id="SM00062"/>
    </source>
</evidence>
<dbReference type="GO" id="GO:0042626">
    <property type="term" value="F:ATPase-coupled transmembrane transporter activity"/>
    <property type="evidence" value="ECO:0007669"/>
    <property type="project" value="InterPro"/>
</dbReference>
<dbReference type="EMBL" id="AEGR01000042">
    <property type="protein sequence ID" value="EGI77739.1"/>
    <property type="molecule type" value="Genomic_DNA"/>
</dbReference>
<reference evidence="9 10" key="1">
    <citation type="journal article" date="2011" name="EMBO J.">
        <title>Structural diversity of bacterial flagellar motors.</title>
        <authorList>
            <person name="Chen S."/>
            <person name="Beeby M."/>
            <person name="Murphy G.E."/>
            <person name="Leadbetter J.R."/>
            <person name="Hendrixson D.R."/>
            <person name="Briegel A."/>
            <person name="Li Z."/>
            <person name="Shi J."/>
            <person name="Tocheva E.I."/>
            <person name="Muller A."/>
            <person name="Dobro M.J."/>
            <person name="Jensen G.J."/>
        </authorList>
    </citation>
    <scope>NUCLEOTIDE SEQUENCE [LARGE SCALE GENOMIC DNA]</scope>
    <source>
        <strain evidence="9 10">ATCC 19624</strain>
    </source>
</reference>
<evidence type="ECO:0000256" key="3">
    <source>
        <dbReference type="ARBA" id="ARBA00022448"/>
    </source>
</evidence>
<evidence type="ECO:0000256" key="7">
    <source>
        <dbReference type="SAM" id="Phobius"/>
    </source>
</evidence>
<dbReference type="InterPro" id="IPR010067">
    <property type="entry name" value="ABC_SsuA_sub-bd"/>
</dbReference>
<name>F3KR38_9BURK</name>
<dbReference type="SUPFAM" id="SSF53850">
    <property type="entry name" value="Periplasmic binding protein-like II"/>
    <property type="match status" value="1"/>
</dbReference>
<accession>F3KR38</accession>
<feature type="transmembrane region" description="Helical" evidence="7">
    <location>
        <begin position="33"/>
        <end position="58"/>
    </location>
</feature>
<comment type="similarity">
    <text evidence="2">Belongs to the bacterial solute-binding protein SsuA/TauA family.</text>
</comment>
<organism evidence="9 10">
    <name type="scientific">Hylemonella gracilis ATCC 19624</name>
    <dbReference type="NCBI Taxonomy" id="887062"/>
    <lineage>
        <taxon>Bacteria</taxon>
        <taxon>Pseudomonadati</taxon>
        <taxon>Pseudomonadota</taxon>
        <taxon>Betaproteobacteria</taxon>
        <taxon>Burkholderiales</taxon>
        <taxon>Comamonadaceae</taxon>
        <taxon>Hylemonella</taxon>
    </lineage>
</organism>
<dbReference type="CDD" id="cd13557">
    <property type="entry name" value="PBP2_SsuA"/>
    <property type="match status" value="1"/>
</dbReference>
<dbReference type="InterPro" id="IPR001638">
    <property type="entry name" value="Solute-binding_3/MltF_N"/>
</dbReference>
<dbReference type="AlphaFoldDB" id="F3KR38"/>
<evidence type="ECO:0000256" key="1">
    <source>
        <dbReference type="ARBA" id="ARBA00004418"/>
    </source>
</evidence>